<accession>A0ABW7E144</accession>
<feature type="domain" description="DUF397" evidence="1">
    <location>
        <begin position="4"/>
        <end position="58"/>
    </location>
</feature>
<gene>
    <name evidence="2" type="ORF">ACGU38_12865</name>
</gene>
<proteinExistence type="predicted"/>
<evidence type="ECO:0000313" key="3">
    <source>
        <dbReference type="Proteomes" id="UP001605990"/>
    </source>
</evidence>
<name>A0ABW7E144_STRRO</name>
<comment type="caution">
    <text evidence="2">The sequence shown here is derived from an EMBL/GenBank/DDBJ whole genome shotgun (WGS) entry which is preliminary data.</text>
</comment>
<reference evidence="2 3" key="1">
    <citation type="submission" date="2024-10" db="EMBL/GenBank/DDBJ databases">
        <title>Draft genome assembly of a novel steroid transforming actinomycete isolated from African clawed frog Xenopus laevis.</title>
        <authorList>
            <person name="Bragin E."/>
            <person name="Kollerov V."/>
            <person name="Donova M.V."/>
        </authorList>
    </citation>
    <scope>NUCLEOTIDE SEQUENCE [LARGE SCALE GENOMIC DNA]</scope>
    <source>
        <strain evidence="2 3">MTOC-St3</strain>
    </source>
</reference>
<dbReference type="InterPro" id="IPR007278">
    <property type="entry name" value="DUF397"/>
</dbReference>
<dbReference type="Proteomes" id="UP001605990">
    <property type="component" value="Unassembled WGS sequence"/>
</dbReference>
<organism evidence="2 3">
    <name type="scientific">Streptomyces rochei</name>
    <name type="common">Streptomyces parvullus</name>
    <dbReference type="NCBI Taxonomy" id="1928"/>
    <lineage>
        <taxon>Bacteria</taxon>
        <taxon>Bacillati</taxon>
        <taxon>Actinomycetota</taxon>
        <taxon>Actinomycetes</taxon>
        <taxon>Kitasatosporales</taxon>
        <taxon>Streptomycetaceae</taxon>
        <taxon>Streptomyces</taxon>
        <taxon>Streptomyces rochei group</taxon>
    </lineage>
</organism>
<dbReference type="Pfam" id="PF04149">
    <property type="entry name" value="DUF397"/>
    <property type="match status" value="1"/>
</dbReference>
<protein>
    <submittedName>
        <fullName evidence="2">DUF397 domain-containing protein</fullName>
    </submittedName>
</protein>
<keyword evidence="3" id="KW-1185">Reference proteome</keyword>
<dbReference type="EMBL" id="JBIENY010000192">
    <property type="protein sequence ID" value="MFG6296232.1"/>
    <property type="molecule type" value="Genomic_DNA"/>
</dbReference>
<evidence type="ECO:0000313" key="2">
    <source>
        <dbReference type="EMBL" id="MFG6296232.1"/>
    </source>
</evidence>
<sequence>MTSLEWFKSSYSGNDGPDCVEIAIALADATVHVRDSKNRDGEHLAFTDASWTAFVHTVATTVHRRVLDAG</sequence>
<dbReference type="RefSeq" id="WP_046249184.1">
    <property type="nucleotide sequence ID" value="NZ_JBHUUG010000151.1"/>
</dbReference>
<evidence type="ECO:0000259" key="1">
    <source>
        <dbReference type="Pfam" id="PF04149"/>
    </source>
</evidence>